<dbReference type="InterPro" id="IPR050596">
    <property type="entry name" value="AspAT/PAT-like"/>
</dbReference>
<evidence type="ECO:0000256" key="1">
    <source>
        <dbReference type="ARBA" id="ARBA00001933"/>
    </source>
</evidence>
<evidence type="ECO:0000256" key="6">
    <source>
        <dbReference type="ARBA" id="ARBA00022898"/>
    </source>
</evidence>
<dbReference type="NCBIfam" id="NF004770">
    <property type="entry name" value="PRK06108.1"/>
    <property type="match status" value="1"/>
</dbReference>
<sequence length="390" mass="42096">MRPTDLTSILRPEARGAPESGIVEVFDYGRNRPGLIPLWVGEGDLPTPAFIADAAARSLADGETFYTYQRGVPELRAALSAYHQRTFGGAFSDERFYVTGGGMQAIQIAVRMVAGTGDEVLVPSPAWPNITAAVGVAGAVPVAVPMTFGNAGWSLDLDRLFDAATERTTAIFVNSPSNPTGWTATRAELEAIRAFAAQRGLWIIADEVYGRFFYEGARAASFYDFADRDERILFVNTFSKNYAMTGWRIGWISAPVELGQTIENLIQYSTSGVAAFMQRGATAALNDGDDFIATQVARAREGRRIACSGLAATGRVRLTEPAGAFYLYFAIDGEADSRAAALRMVDEANVGVAPGTAFGDDSGFMRLCFARGAAQIQEATDRMVEWLARR</sequence>
<keyword evidence="6" id="KW-0663">Pyridoxal phosphate</keyword>
<protein>
    <recommendedName>
        <fullName evidence="3">aspartate transaminase</fullName>
        <ecNumber evidence="3">2.6.1.1</ecNumber>
    </recommendedName>
</protein>
<dbReference type="EMBL" id="FMXQ01000010">
    <property type="protein sequence ID" value="SDB52577.1"/>
    <property type="molecule type" value="Genomic_DNA"/>
</dbReference>
<dbReference type="CDD" id="cd00609">
    <property type="entry name" value="AAT_like"/>
    <property type="match status" value="1"/>
</dbReference>
<dbReference type="EC" id="2.6.1.1" evidence="3"/>
<proteinExistence type="inferred from homology"/>
<keyword evidence="5 9" id="KW-0808">Transferase</keyword>
<dbReference type="OrthoDB" id="9804407at2"/>
<dbReference type="RefSeq" id="WP_090879527.1">
    <property type="nucleotide sequence ID" value="NZ_FMXQ01000010.1"/>
</dbReference>
<evidence type="ECO:0000256" key="7">
    <source>
        <dbReference type="ARBA" id="ARBA00049185"/>
    </source>
</evidence>
<dbReference type="InterPro" id="IPR004839">
    <property type="entry name" value="Aminotransferase_I/II_large"/>
</dbReference>
<dbReference type="SUPFAM" id="SSF53383">
    <property type="entry name" value="PLP-dependent transferases"/>
    <property type="match status" value="1"/>
</dbReference>
<name>A0A1G6E547_9HYPH</name>
<keyword evidence="4 9" id="KW-0032">Aminotransferase</keyword>
<comment type="similarity">
    <text evidence="2">Belongs to the class-I pyridoxal-phosphate-dependent aminotransferase family.</text>
</comment>
<evidence type="ECO:0000313" key="10">
    <source>
        <dbReference type="Proteomes" id="UP000199071"/>
    </source>
</evidence>
<dbReference type="GO" id="GO:0006520">
    <property type="term" value="P:amino acid metabolic process"/>
    <property type="evidence" value="ECO:0007669"/>
    <property type="project" value="InterPro"/>
</dbReference>
<dbReference type="AlphaFoldDB" id="A0A1G6E547"/>
<keyword evidence="10" id="KW-1185">Reference proteome</keyword>
<dbReference type="InterPro" id="IPR015421">
    <property type="entry name" value="PyrdxlP-dep_Trfase_major"/>
</dbReference>
<dbReference type="Proteomes" id="UP000199071">
    <property type="component" value="Unassembled WGS sequence"/>
</dbReference>
<gene>
    <name evidence="9" type="ORF">SAMN02982931_04135</name>
</gene>
<dbReference type="Gene3D" id="3.90.1150.10">
    <property type="entry name" value="Aspartate Aminotransferase, domain 1"/>
    <property type="match status" value="1"/>
</dbReference>
<comment type="catalytic activity">
    <reaction evidence="7">
        <text>L-aspartate + 2-oxoglutarate = oxaloacetate + L-glutamate</text>
        <dbReference type="Rhea" id="RHEA:21824"/>
        <dbReference type="ChEBI" id="CHEBI:16452"/>
        <dbReference type="ChEBI" id="CHEBI:16810"/>
        <dbReference type="ChEBI" id="CHEBI:29985"/>
        <dbReference type="ChEBI" id="CHEBI:29991"/>
        <dbReference type="EC" id="2.6.1.1"/>
    </reaction>
</comment>
<dbReference type="Pfam" id="PF00155">
    <property type="entry name" value="Aminotran_1_2"/>
    <property type="match status" value="1"/>
</dbReference>
<evidence type="ECO:0000256" key="2">
    <source>
        <dbReference type="ARBA" id="ARBA00007441"/>
    </source>
</evidence>
<comment type="cofactor">
    <cofactor evidence="1">
        <name>pyridoxal 5'-phosphate</name>
        <dbReference type="ChEBI" id="CHEBI:597326"/>
    </cofactor>
</comment>
<dbReference type="PANTHER" id="PTHR46383">
    <property type="entry name" value="ASPARTATE AMINOTRANSFERASE"/>
    <property type="match status" value="1"/>
</dbReference>
<accession>A0A1G6E547</accession>
<dbReference type="STRING" id="665467.SAMN02982931_04135"/>
<reference evidence="9 10" key="1">
    <citation type="submission" date="2016-10" db="EMBL/GenBank/DDBJ databases">
        <authorList>
            <person name="de Groot N.N."/>
        </authorList>
    </citation>
    <scope>NUCLEOTIDE SEQUENCE [LARGE SCALE GENOMIC DNA]</scope>
    <source>
        <strain evidence="9 10">ATCC 35022</strain>
    </source>
</reference>
<dbReference type="GO" id="GO:0004069">
    <property type="term" value="F:L-aspartate:2-oxoglutarate aminotransferase activity"/>
    <property type="evidence" value="ECO:0007669"/>
    <property type="project" value="UniProtKB-EC"/>
</dbReference>
<dbReference type="InterPro" id="IPR015424">
    <property type="entry name" value="PyrdxlP-dep_Trfase"/>
</dbReference>
<organism evidence="9 10">
    <name type="scientific">Bauldia litoralis</name>
    <dbReference type="NCBI Taxonomy" id="665467"/>
    <lineage>
        <taxon>Bacteria</taxon>
        <taxon>Pseudomonadati</taxon>
        <taxon>Pseudomonadota</taxon>
        <taxon>Alphaproteobacteria</taxon>
        <taxon>Hyphomicrobiales</taxon>
        <taxon>Kaistiaceae</taxon>
        <taxon>Bauldia</taxon>
    </lineage>
</organism>
<evidence type="ECO:0000256" key="3">
    <source>
        <dbReference type="ARBA" id="ARBA00012753"/>
    </source>
</evidence>
<evidence type="ECO:0000256" key="4">
    <source>
        <dbReference type="ARBA" id="ARBA00022576"/>
    </source>
</evidence>
<dbReference type="InterPro" id="IPR015422">
    <property type="entry name" value="PyrdxlP-dep_Trfase_small"/>
</dbReference>
<evidence type="ECO:0000259" key="8">
    <source>
        <dbReference type="Pfam" id="PF00155"/>
    </source>
</evidence>
<feature type="domain" description="Aminotransferase class I/classII large" evidence="8">
    <location>
        <begin position="37"/>
        <end position="382"/>
    </location>
</feature>
<dbReference type="Gene3D" id="3.40.640.10">
    <property type="entry name" value="Type I PLP-dependent aspartate aminotransferase-like (Major domain)"/>
    <property type="match status" value="1"/>
</dbReference>
<evidence type="ECO:0000313" key="9">
    <source>
        <dbReference type="EMBL" id="SDB52577.1"/>
    </source>
</evidence>
<dbReference type="GO" id="GO:0030170">
    <property type="term" value="F:pyridoxal phosphate binding"/>
    <property type="evidence" value="ECO:0007669"/>
    <property type="project" value="InterPro"/>
</dbReference>
<evidence type="ECO:0000256" key="5">
    <source>
        <dbReference type="ARBA" id="ARBA00022679"/>
    </source>
</evidence>